<dbReference type="AlphaFoldDB" id="A0A645I154"/>
<feature type="transmembrane region" description="Helical" evidence="1">
    <location>
        <begin position="12"/>
        <end position="32"/>
    </location>
</feature>
<sequence>MAVIPPPLLSLIPPVSGLLAPMLILFALETVVPVKKPFSIIILFSVPRGSQRGFTSFNMIFAIRPLPPVFKYSSDAFSYVICLFFVFTLKIVSIFTSIKK</sequence>
<keyword evidence="1" id="KW-1133">Transmembrane helix</keyword>
<feature type="transmembrane region" description="Helical" evidence="1">
    <location>
        <begin position="76"/>
        <end position="98"/>
    </location>
</feature>
<accession>A0A645I154</accession>
<keyword evidence="1" id="KW-0812">Transmembrane</keyword>
<reference evidence="2" key="1">
    <citation type="submission" date="2019-08" db="EMBL/GenBank/DDBJ databases">
        <authorList>
            <person name="Kucharzyk K."/>
            <person name="Murdoch R.W."/>
            <person name="Higgins S."/>
            <person name="Loffler F."/>
        </authorList>
    </citation>
    <scope>NUCLEOTIDE SEQUENCE</scope>
</reference>
<dbReference type="EMBL" id="VSSQ01098167">
    <property type="protein sequence ID" value="MPN41243.1"/>
    <property type="molecule type" value="Genomic_DNA"/>
</dbReference>
<organism evidence="2">
    <name type="scientific">bioreactor metagenome</name>
    <dbReference type="NCBI Taxonomy" id="1076179"/>
    <lineage>
        <taxon>unclassified sequences</taxon>
        <taxon>metagenomes</taxon>
        <taxon>ecological metagenomes</taxon>
    </lineage>
</organism>
<gene>
    <name evidence="2" type="ORF">SDC9_188785</name>
</gene>
<evidence type="ECO:0000313" key="2">
    <source>
        <dbReference type="EMBL" id="MPN41243.1"/>
    </source>
</evidence>
<name>A0A645I154_9ZZZZ</name>
<proteinExistence type="predicted"/>
<keyword evidence="1" id="KW-0472">Membrane</keyword>
<protein>
    <submittedName>
        <fullName evidence="2">Uncharacterized protein</fullName>
    </submittedName>
</protein>
<comment type="caution">
    <text evidence="2">The sequence shown here is derived from an EMBL/GenBank/DDBJ whole genome shotgun (WGS) entry which is preliminary data.</text>
</comment>
<evidence type="ECO:0000256" key="1">
    <source>
        <dbReference type="SAM" id="Phobius"/>
    </source>
</evidence>